<evidence type="ECO:0000313" key="2">
    <source>
        <dbReference type="Proteomes" id="UP001497535"/>
    </source>
</evidence>
<sequence>MPKMWDLLRKSKYYLINAHPLGQFSFPNTPKRIVNIGGIEVEMEGILNKIEEEKRLIEKEKNKGKTTMVEDSVYNWIKKTDCFVLFCWVGDVTLNGFTSKHLDELISTFLKFDKCRFVIHGIYPPLHSFSWGSRRHIQKNIYFYNFAIDQQKFLGKILLMGRFHLEIHPPLLCKYLLKLTISNSRLFIKKYKIKYL</sequence>
<evidence type="ECO:0000313" key="1">
    <source>
        <dbReference type="EMBL" id="CAK5098708.1"/>
    </source>
</evidence>
<proteinExistence type="predicted"/>
<reference evidence="1" key="1">
    <citation type="submission" date="2023-11" db="EMBL/GenBank/DDBJ databases">
        <authorList>
            <person name="Poullet M."/>
        </authorList>
    </citation>
    <scope>NUCLEOTIDE SEQUENCE</scope>
    <source>
        <strain evidence="1">E1834</strain>
    </source>
</reference>
<keyword evidence="2" id="KW-1185">Reference proteome</keyword>
<dbReference type="Proteomes" id="UP001497535">
    <property type="component" value="Unassembled WGS sequence"/>
</dbReference>
<gene>
    <name evidence="1" type="ORF">MENTE1834_LOCUS41671</name>
</gene>
<dbReference type="EMBL" id="CAVMJV010000104">
    <property type="protein sequence ID" value="CAK5098708.1"/>
    <property type="molecule type" value="Genomic_DNA"/>
</dbReference>
<accession>A0ACB1AQN2</accession>
<organism evidence="1 2">
    <name type="scientific">Meloidogyne enterolobii</name>
    <name type="common">Root-knot nematode worm</name>
    <name type="synonym">Meloidogyne mayaguensis</name>
    <dbReference type="NCBI Taxonomy" id="390850"/>
    <lineage>
        <taxon>Eukaryota</taxon>
        <taxon>Metazoa</taxon>
        <taxon>Ecdysozoa</taxon>
        <taxon>Nematoda</taxon>
        <taxon>Chromadorea</taxon>
        <taxon>Rhabditida</taxon>
        <taxon>Tylenchina</taxon>
        <taxon>Tylenchomorpha</taxon>
        <taxon>Tylenchoidea</taxon>
        <taxon>Meloidogynidae</taxon>
        <taxon>Meloidogyninae</taxon>
        <taxon>Meloidogyne</taxon>
    </lineage>
</organism>
<protein>
    <submittedName>
        <fullName evidence="1">Uncharacterized protein</fullName>
    </submittedName>
</protein>
<name>A0ACB1AQN2_MELEN</name>
<comment type="caution">
    <text evidence="1">The sequence shown here is derived from an EMBL/GenBank/DDBJ whole genome shotgun (WGS) entry which is preliminary data.</text>
</comment>